<organism evidence="1 2">
    <name type="scientific">Porphyridium purpureum</name>
    <name type="common">Red alga</name>
    <name type="synonym">Porphyridium cruentum</name>
    <dbReference type="NCBI Taxonomy" id="35688"/>
    <lineage>
        <taxon>Eukaryota</taxon>
        <taxon>Rhodophyta</taxon>
        <taxon>Bangiophyceae</taxon>
        <taxon>Porphyridiales</taxon>
        <taxon>Porphyridiaceae</taxon>
        <taxon>Porphyridium</taxon>
    </lineage>
</organism>
<evidence type="ECO:0000313" key="1">
    <source>
        <dbReference type="EMBL" id="KAA8497455.1"/>
    </source>
</evidence>
<protein>
    <submittedName>
        <fullName evidence="1">Uncharacterized protein</fullName>
    </submittedName>
</protein>
<dbReference type="AlphaFoldDB" id="A0A5J4Z2D0"/>
<sequence>MVKHTLWYMDKMCLVPRSRDVRGRKRRAHWTCDVDGAGVRSLVWLSRKPIVRGCVRGSKWNVGRHAALRAGPENSIVHRFRRGAEEHAHLRSPARSSWKAFVGERCSLAPVVPMCLALVRELSRERIAKLDQCVRGIALRAGAGPGRRVTEWTWSHSFKDSTTRQDTACRHVFIPALSVVLRRIRLLLASASP</sequence>
<comment type="caution">
    <text evidence="1">The sequence shown here is derived from an EMBL/GenBank/DDBJ whole genome shotgun (WGS) entry which is preliminary data.</text>
</comment>
<reference evidence="2" key="1">
    <citation type="journal article" date="2019" name="Nat. Commun.">
        <title>Expansion of phycobilisome linker gene families in mesophilic red algae.</title>
        <authorList>
            <person name="Lee J."/>
            <person name="Kim D."/>
            <person name="Bhattacharya D."/>
            <person name="Yoon H.S."/>
        </authorList>
    </citation>
    <scope>NUCLEOTIDE SEQUENCE [LARGE SCALE GENOMIC DNA]</scope>
    <source>
        <strain evidence="2">CCMP 1328</strain>
    </source>
</reference>
<proteinExistence type="predicted"/>
<gene>
    <name evidence="1" type="ORF">FVE85_1184</name>
</gene>
<accession>A0A5J4Z2D0</accession>
<dbReference type="EMBL" id="VRMN01000002">
    <property type="protein sequence ID" value="KAA8497455.1"/>
    <property type="molecule type" value="Genomic_DNA"/>
</dbReference>
<evidence type="ECO:0000313" key="2">
    <source>
        <dbReference type="Proteomes" id="UP000324585"/>
    </source>
</evidence>
<dbReference type="Proteomes" id="UP000324585">
    <property type="component" value="Unassembled WGS sequence"/>
</dbReference>
<name>A0A5J4Z2D0_PORPP</name>
<keyword evidence="2" id="KW-1185">Reference proteome</keyword>